<dbReference type="Proteomes" id="UP000712673">
    <property type="component" value="Unassembled WGS sequence"/>
</dbReference>
<dbReference type="PANTHER" id="PTHR36456">
    <property type="entry name" value="UPF0232 PROTEIN SCO3875"/>
    <property type="match status" value="1"/>
</dbReference>
<gene>
    <name evidence="1" type="ORF">FJZ47_18610</name>
</gene>
<name>A0A938B5L1_UNCTE</name>
<dbReference type="PANTHER" id="PTHR36456:SF1">
    <property type="entry name" value="UPF0232 PROTEIN SCO3875"/>
    <property type="match status" value="1"/>
</dbReference>
<protein>
    <submittedName>
        <fullName evidence="1">DUF721 domain-containing protein</fullName>
    </submittedName>
</protein>
<dbReference type="EMBL" id="VGLS01000687">
    <property type="protein sequence ID" value="MBM3225793.1"/>
    <property type="molecule type" value="Genomic_DNA"/>
</dbReference>
<dbReference type="Pfam" id="PF05258">
    <property type="entry name" value="DciA"/>
    <property type="match status" value="1"/>
</dbReference>
<comment type="caution">
    <text evidence="1">The sequence shown here is derived from an EMBL/GenBank/DDBJ whole genome shotgun (WGS) entry which is preliminary data.</text>
</comment>
<evidence type="ECO:0000313" key="2">
    <source>
        <dbReference type="Proteomes" id="UP000712673"/>
    </source>
</evidence>
<evidence type="ECO:0000313" key="1">
    <source>
        <dbReference type="EMBL" id="MBM3225793.1"/>
    </source>
</evidence>
<sequence>MDRALSNPSALQALAPVLAQTLRQRGLGHVLLLGRLVQHWDVIAGPQLAAVTRPESIRARVLFIAVSDAIWLQQITFYQAQLLDNIRRVVGEVPITKLHFLLAMSTSRQPASASTEAGLEPVPLTAGEEQQMQDDTACITDPDLREAVRRAWRQGWQARRSGV</sequence>
<dbReference type="InterPro" id="IPR007922">
    <property type="entry name" value="DciA-like"/>
</dbReference>
<organism evidence="1 2">
    <name type="scientific">Tectimicrobiota bacterium</name>
    <dbReference type="NCBI Taxonomy" id="2528274"/>
    <lineage>
        <taxon>Bacteria</taxon>
        <taxon>Pseudomonadati</taxon>
        <taxon>Nitrospinota/Tectimicrobiota group</taxon>
        <taxon>Candidatus Tectimicrobiota</taxon>
    </lineage>
</organism>
<reference evidence="1" key="1">
    <citation type="submission" date="2019-03" db="EMBL/GenBank/DDBJ databases">
        <title>Lake Tanganyika Metagenome-Assembled Genomes (MAGs).</title>
        <authorList>
            <person name="Tran P."/>
        </authorList>
    </citation>
    <scope>NUCLEOTIDE SEQUENCE</scope>
    <source>
        <strain evidence="1">K_DeepCast_65m_m2_066</strain>
    </source>
</reference>
<accession>A0A938B5L1</accession>
<dbReference type="AlphaFoldDB" id="A0A938B5L1"/>
<proteinExistence type="predicted"/>